<keyword evidence="2" id="KW-1185">Reference proteome</keyword>
<accession>A0A3L6PK47</accession>
<dbReference type="AlphaFoldDB" id="A0A3L6PK47"/>
<dbReference type="Proteomes" id="UP000275267">
    <property type="component" value="Unassembled WGS sequence"/>
</dbReference>
<dbReference type="EMBL" id="PQIB02000017">
    <property type="protein sequence ID" value="RLM57998.1"/>
    <property type="molecule type" value="Genomic_DNA"/>
</dbReference>
<reference evidence="2" key="1">
    <citation type="journal article" date="2019" name="Nat. Commun.">
        <title>The genome of broomcorn millet.</title>
        <authorList>
            <person name="Zou C."/>
            <person name="Miki D."/>
            <person name="Li D."/>
            <person name="Tang Q."/>
            <person name="Xiao L."/>
            <person name="Rajput S."/>
            <person name="Deng P."/>
            <person name="Jia W."/>
            <person name="Huang R."/>
            <person name="Zhang M."/>
            <person name="Sun Y."/>
            <person name="Hu J."/>
            <person name="Fu X."/>
            <person name="Schnable P.S."/>
            <person name="Li F."/>
            <person name="Zhang H."/>
            <person name="Feng B."/>
            <person name="Zhu X."/>
            <person name="Liu R."/>
            <person name="Schnable J.C."/>
            <person name="Zhu J.-K."/>
            <person name="Zhang H."/>
        </authorList>
    </citation>
    <scope>NUCLEOTIDE SEQUENCE [LARGE SCALE GENOMIC DNA]</scope>
</reference>
<gene>
    <name evidence="1" type="ORF">C2845_PM18G11940</name>
</gene>
<evidence type="ECO:0000313" key="2">
    <source>
        <dbReference type="Proteomes" id="UP000275267"/>
    </source>
</evidence>
<comment type="caution">
    <text evidence="1">The sequence shown here is derived from an EMBL/GenBank/DDBJ whole genome shotgun (WGS) entry which is preliminary data.</text>
</comment>
<proteinExistence type="predicted"/>
<name>A0A3L6PK47_PANMI</name>
<organism evidence="1 2">
    <name type="scientific">Panicum miliaceum</name>
    <name type="common">Proso millet</name>
    <name type="synonym">Broomcorn millet</name>
    <dbReference type="NCBI Taxonomy" id="4540"/>
    <lineage>
        <taxon>Eukaryota</taxon>
        <taxon>Viridiplantae</taxon>
        <taxon>Streptophyta</taxon>
        <taxon>Embryophyta</taxon>
        <taxon>Tracheophyta</taxon>
        <taxon>Spermatophyta</taxon>
        <taxon>Magnoliopsida</taxon>
        <taxon>Liliopsida</taxon>
        <taxon>Poales</taxon>
        <taxon>Poaceae</taxon>
        <taxon>PACMAD clade</taxon>
        <taxon>Panicoideae</taxon>
        <taxon>Panicodae</taxon>
        <taxon>Paniceae</taxon>
        <taxon>Panicinae</taxon>
        <taxon>Panicum</taxon>
        <taxon>Panicum sect. Panicum</taxon>
    </lineage>
</organism>
<protein>
    <submittedName>
        <fullName evidence="1">Uncharacterized protein</fullName>
    </submittedName>
</protein>
<evidence type="ECO:0000313" key="1">
    <source>
        <dbReference type="EMBL" id="RLM57998.1"/>
    </source>
</evidence>
<sequence>MRASVHSHVSFAVDAEFLSPPTREPGAHAVAPRDEAGTVKRRAGLTAIRSFVVPIAATTTAGRPKDAAVQMETTTTMWFLASPVCACQVLDALPAWGQIFFLVEG</sequence>
<dbReference type="OrthoDB" id="10460587at2759"/>